<dbReference type="Gene3D" id="3.10.10.10">
    <property type="entry name" value="HIV Type 1 Reverse Transcriptase, subunit A, domain 1"/>
    <property type="match status" value="1"/>
</dbReference>
<proteinExistence type="predicted"/>
<dbReference type="PANTHER" id="PTHR15503:SF45">
    <property type="entry name" value="RNA-DIRECTED DNA POLYMERASE HOMOLOG"/>
    <property type="match status" value="1"/>
</dbReference>
<keyword evidence="2" id="KW-1185">Reference proteome</keyword>
<dbReference type="SUPFAM" id="SSF56672">
    <property type="entry name" value="DNA/RNA polymerases"/>
    <property type="match status" value="1"/>
</dbReference>
<dbReference type="InterPro" id="IPR043502">
    <property type="entry name" value="DNA/RNA_pol_sf"/>
</dbReference>
<protein>
    <recommendedName>
        <fullName evidence="3">Cellular nucleic acid-binding protein</fullName>
    </recommendedName>
</protein>
<dbReference type="EMBL" id="BAABME010012275">
    <property type="protein sequence ID" value="GAA0184925.1"/>
    <property type="molecule type" value="Genomic_DNA"/>
</dbReference>
<reference evidence="1 2" key="1">
    <citation type="submission" date="2024-01" db="EMBL/GenBank/DDBJ databases">
        <title>The complete chloroplast genome sequence of Lithospermum erythrorhizon: insights into the phylogenetic relationship among Boraginaceae species and the maternal lineages of purple gromwells.</title>
        <authorList>
            <person name="Okada T."/>
            <person name="Watanabe K."/>
        </authorList>
    </citation>
    <scope>NUCLEOTIDE SEQUENCE [LARGE SCALE GENOMIC DNA]</scope>
</reference>
<evidence type="ECO:0000313" key="2">
    <source>
        <dbReference type="Proteomes" id="UP001454036"/>
    </source>
</evidence>
<name>A0AAV3RWN6_LITER</name>
<evidence type="ECO:0008006" key="3">
    <source>
        <dbReference type="Google" id="ProtNLM"/>
    </source>
</evidence>
<gene>
    <name evidence="1" type="ORF">LIER_32213</name>
</gene>
<comment type="caution">
    <text evidence="1">The sequence shown here is derived from an EMBL/GenBank/DDBJ whole genome shotgun (WGS) entry which is preliminary data.</text>
</comment>
<dbReference type="Proteomes" id="UP001454036">
    <property type="component" value="Unassembled WGS sequence"/>
</dbReference>
<organism evidence="1 2">
    <name type="scientific">Lithospermum erythrorhizon</name>
    <name type="common">Purple gromwell</name>
    <name type="synonym">Lithospermum officinale var. erythrorhizon</name>
    <dbReference type="NCBI Taxonomy" id="34254"/>
    <lineage>
        <taxon>Eukaryota</taxon>
        <taxon>Viridiplantae</taxon>
        <taxon>Streptophyta</taxon>
        <taxon>Embryophyta</taxon>
        <taxon>Tracheophyta</taxon>
        <taxon>Spermatophyta</taxon>
        <taxon>Magnoliopsida</taxon>
        <taxon>eudicotyledons</taxon>
        <taxon>Gunneridae</taxon>
        <taxon>Pentapetalae</taxon>
        <taxon>asterids</taxon>
        <taxon>lamiids</taxon>
        <taxon>Boraginales</taxon>
        <taxon>Boraginaceae</taxon>
        <taxon>Boraginoideae</taxon>
        <taxon>Lithospermeae</taxon>
        <taxon>Lithospermum</taxon>
    </lineage>
</organism>
<dbReference type="AlphaFoldDB" id="A0AAV3RWN6"/>
<dbReference type="PANTHER" id="PTHR15503">
    <property type="entry name" value="LDOC1 RELATED"/>
    <property type="match status" value="1"/>
</dbReference>
<evidence type="ECO:0000313" key="1">
    <source>
        <dbReference type="EMBL" id="GAA0184925.1"/>
    </source>
</evidence>
<dbReference type="InterPro" id="IPR032567">
    <property type="entry name" value="RTL1-rel"/>
</dbReference>
<sequence length="117" mass="13722">MHFTLKKGCIGYLAYIVGIEKDEVRLEDVHFVRDYADVFPKEFPGIHLEREVKFSTEVLPDTSPISMEPYRMAPADLKELKIQLQELLEDIYSIYQFFFGSSSIVCLEERWNFLAVH</sequence>
<accession>A0AAV3RWN6</accession>